<keyword evidence="2 8" id="KW-0813">Transport</keyword>
<dbReference type="NCBIfam" id="TIGR04056">
    <property type="entry name" value="OMP_RagA_SusC"/>
    <property type="match status" value="1"/>
</dbReference>
<evidence type="ECO:0000313" key="13">
    <source>
        <dbReference type="EMBL" id="SHE89073.1"/>
    </source>
</evidence>
<comment type="subcellular location">
    <subcellularLocation>
        <location evidence="1 8">Cell outer membrane</location>
        <topology evidence="1 8">Multi-pass membrane protein</topology>
    </subcellularLocation>
</comment>
<dbReference type="RefSeq" id="WP_062175906.1">
    <property type="nucleotide sequence ID" value="NZ_BBXL01000002.1"/>
</dbReference>
<dbReference type="Gene3D" id="2.40.170.20">
    <property type="entry name" value="TonB-dependent receptor, beta-barrel domain"/>
    <property type="match status" value="1"/>
</dbReference>
<name>A0A1M4X6S5_9BACT</name>
<feature type="domain" description="TonB-dependent receptor plug" evidence="12">
    <location>
        <begin position="121"/>
        <end position="228"/>
    </location>
</feature>
<sequence length="1026" mass="113196">MQNVHIRRKRTFTRRILLIVFLISSTLAFAQNRVSGTVSDQTGDPLPGANVSVAGTTNGVMTDYNGKYSIEAEKGQTLVFSFLGFIQQEIKVSQNVINITLEEDSKTLDEIVVVGYGVMTRKDVTSSITTVGAEKLNVGVYSDPAQLLQGKVPGLTITQSSNPNASPTVTLRGASTLRTGAAMEPYYVIDGIPGMSLSLIAPDDIESIDVLRDATATAIYGSKAANGVIIVTTKKGKAGHTSINYSAYVAIDNVLKNYDVMNASQLRKYAESGGIELFNDLGADTRWQDEVQRTAFSHNHNLSISGGTDKSAYNASINYMERQGVIKGTDTDRIIGRAFVQTTGLKDRLTLSFSINGSVTNNSTIPTGDDGRQGKSVLDAMYYYSPLVPVRNADGSWYENSSISQNYNPAALINENIYDTESKRLQGNAKASLKIIDGLLYNFSLAYQNEEYTYSNYNTTNSLIASGMNGKAQRSSVTNKKKVMETYVNYDKTFNKVHKLGLMGGYSWEESNDNDGFQVTTYDYYNDALTYHNMALANKIDKNGLGGWALSTLRMISFYGRVNYSYDSKYLLQATVRRDGSSAFGANNRWATFPSISGAWRLTEENFIKDLNIFDDLKLRVGYGVSGNSLGFDVFTATQLYGATGWYENLTSTGETEQIHILGATRNANPDLKWERTGMFNIGIDFGFFKNRLNGTIEYYDKRTKDLIADYAVSTTKYQYNWLTANVGEISNKGIELTINAIPVKTKDFMWETSINLSHNKNKVVKLSNSSYSVDYLDKGNVDAAGFATANNQRVMEGSPIGQFYLWKWAGVKDGVSHFYVYGESSLEALYKDQGGYDGNVTKQADGRYIDNATGEYVTTSSPLYDDRAKAGSAQPKLTAGWNNSITYKNWTLTAFVQGVFGNKILNASRAYLNNIGNVTAGKNVLASIADENPVTDYNSHAPSDRYLESGTYVRLSSLSLGYNFGYMNEYIKGLRLYATCNNVFTITGYKGIDPEVSLGGIEPGIDNRQTYPRTRTFMFGVNVNF</sequence>
<feature type="domain" description="TonB-dependent receptor-like beta-barrel" evidence="11">
    <location>
        <begin position="386"/>
        <end position="984"/>
    </location>
</feature>
<gene>
    <name evidence="13" type="ORF">SAMN05444362_102417</name>
</gene>
<evidence type="ECO:0000256" key="10">
    <source>
        <dbReference type="SAM" id="SignalP"/>
    </source>
</evidence>
<dbReference type="Gene3D" id="2.170.130.10">
    <property type="entry name" value="TonB-dependent receptor, plug domain"/>
    <property type="match status" value="1"/>
</dbReference>
<dbReference type="SUPFAM" id="SSF56935">
    <property type="entry name" value="Porins"/>
    <property type="match status" value="1"/>
</dbReference>
<evidence type="ECO:0000256" key="9">
    <source>
        <dbReference type="RuleBase" id="RU003357"/>
    </source>
</evidence>
<keyword evidence="4 8" id="KW-0812">Transmembrane</keyword>
<accession>A0A1M4X6S5</accession>
<dbReference type="InterPro" id="IPR000531">
    <property type="entry name" value="Beta-barrel_TonB"/>
</dbReference>
<dbReference type="SUPFAM" id="SSF49464">
    <property type="entry name" value="Carboxypeptidase regulatory domain-like"/>
    <property type="match status" value="1"/>
</dbReference>
<evidence type="ECO:0000259" key="11">
    <source>
        <dbReference type="Pfam" id="PF00593"/>
    </source>
</evidence>
<feature type="signal peptide" evidence="10">
    <location>
        <begin position="1"/>
        <end position="30"/>
    </location>
</feature>
<keyword evidence="7 8" id="KW-0998">Cell outer membrane</keyword>
<dbReference type="Gene3D" id="2.60.40.1120">
    <property type="entry name" value="Carboxypeptidase-like, regulatory domain"/>
    <property type="match status" value="1"/>
</dbReference>
<evidence type="ECO:0000256" key="5">
    <source>
        <dbReference type="ARBA" id="ARBA00023077"/>
    </source>
</evidence>
<dbReference type="AlphaFoldDB" id="A0A1M4X6S5"/>
<keyword evidence="10" id="KW-0732">Signal</keyword>
<dbReference type="Pfam" id="PF13715">
    <property type="entry name" value="CarbopepD_reg_2"/>
    <property type="match status" value="1"/>
</dbReference>
<keyword evidence="14" id="KW-1185">Reference proteome</keyword>
<evidence type="ECO:0000313" key="14">
    <source>
        <dbReference type="Proteomes" id="UP000184480"/>
    </source>
</evidence>
<proteinExistence type="inferred from homology"/>
<evidence type="ECO:0000256" key="1">
    <source>
        <dbReference type="ARBA" id="ARBA00004571"/>
    </source>
</evidence>
<organism evidence="13 14">
    <name type="scientific">Dysgonomonas macrotermitis</name>
    <dbReference type="NCBI Taxonomy" id="1346286"/>
    <lineage>
        <taxon>Bacteria</taxon>
        <taxon>Pseudomonadati</taxon>
        <taxon>Bacteroidota</taxon>
        <taxon>Bacteroidia</taxon>
        <taxon>Bacteroidales</taxon>
        <taxon>Dysgonomonadaceae</taxon>
        <taxon>Dysgonomonas</taxon>
    </lineage>
</organism>
<dbReference type="InterPro" id="IPR023997">
    <property type="entry name" value="TonB-dep_OMP_SusC/RagA_CS"/>
</dbReference>
<dbReference type="OrthoDB" id="9768177at2"/>
<dbReference type="GO" id="GO:0009279">
    <property type="term" value="C:cell outer membrane"/>
    <property type="evidence" value="ECO:0007669"/>
    <property type="project" value="UniProtKB-SubCell"/>
</dbReference>
<dbReference type="InterPro" id="IPR039426">
    <property type="entry name" value="TonB-dep_rcpt-like"/>
</dbReference>
<reference evidence="14" key="1">
    <citation type="submission" date="2016-11" db="EMBL/GenBank/DDBJ databases">
        <authorList>
            <person name="Varghese N."/>
            <person name="Submissions S."/>
        </authorList>
    </citation>
    <scope>NUCLEOTIDE SEQUENCE [LARGE SCALE GENOMIC DNA]</scope>
    <source>
        <strain evidence="14">DSM 27370</strain>
    </source>
</reference>
<dbReference type="Pfam" id="PF07715">
    <property type="entry name" value="Plug"/>
    <property type="match status" value="1"/>
</dbReference>
<evidence type="ECO:0000256" key="7">
    <source>
        <dbReference type="ARBA" id="ARBA00023237"/>
    </source>
</evidence>
<keyword evidence="5 9" id="KW-0798">TonB box</keyword>
<dbReference type="Proteomes" id="UP000184480">
    <property type="component" value="Unassembled WGS sequence"/>
</dbReference>
<protein>
    <submittedName>
        <fullName evidence="13">Iron complex outermembrane recepter protein</fullName>
    </submittedName>
</protein>
<dbReference type="InterPro" id="IPR008969">
    <property type="entry name" value="CarboxyPept-like_regulatory"/>
</dbReference>
<evidence type="ECO:0000256" key="8">
    <source>
        <dbReference type="PROSITE-ProRule" id="PRU01360"/>
    </source>
</evidence>
<dbReference type="NCBIfam" id="TIGR04057">
    <property type="entry name" value="SusC_RagA_signa"/>
    <property type="match status" value="1"/>
</dbReference>
<dbReference type="InterPro" id="IPR036942">
    <property type="entry name" value="Beta-barrel_TonB_sf"/>
</dbReference>
<dbReference type="EMBL" id="FQUC01000002">
    <property type="protein sequence ID" value="SHE89073.1"/>
    <property type="molecule type" value="Genomic_DNA"/>
</dbReference>
<dbReference type="STRING" id="1346286.SAMN05444362_102417"/>
<dbReference type="PROSITE" id="PS52016">
    <property type="entry name" value="TONB_DEPENDENT_REC_3"/>
    <property type="match status" value="1"/>
</dbReference>
<evidence type="ECO:0000256" key="4">
    <source>
        <dbReference type="ARBA" id="ARBA00022692"/>
    </source>
</evidence>
<feature type="chain" id="PRO_5009908243" evidence="10">
    <location>
        <begin position="31"/>
        <end position="1026"/>
    </location>
</feature>
<comment type="similarity">
    <text evidence="8 9">Belongs to the TonB-dependent receptor family.</text>
</comment>
<dbReference type="InterPro" id="IPR037066">
    <property type="entry name" value="Plug_dom_sf"/>
</dbReference>
<dbReference type="Pfam" id="PF00593">
    <property type="entry name" value="TonB_dep_Rec_b-barrel"/>
    <property type="match status" value="1"/>
</dbReference>
<evidence type="ECO:0000259" key="12">
    <source>
        <dbReference type="Pfam" id="PF07715"/>
    </source>
</evidence>
<dbReference type="InterPro" id="IPR012910">
    <property type="entry name" value="Plug_dom"/>
</dbReference>
<evidence type="ECO:0000256" key="3">
    <source>
        <dbReference type="ARBA" id="ARBA00022452"/>
    </source>
</evidence>
<keyword evidence="3 8" id="KW-1134">Transmembrane beta strand</keyword>
<keyword evidence="6 8" id="KW-0472">Membrane</keyword>
<evidence type="ECO:0000256" key="2">
    <source>
        <dbReference type="ARBA" id="ARBA00022448"/>
    </source>
</evidence>
<dbReference type="InterPro" id="IPR023996">
    <property type="entry name" value="TonB-dep_OMP_SusC/RagA"/>
</dbReference>
<evidence type="ECO:0000256" key="6">
    <source>
        <dbReference type="ARBA" id="ARBA00023136"/>
    </source>
</evidence>